<evidence type="ECO:0000256" key="1">
    <source>
        <dbReference type="SAM" id="MobiDB-lite"/>
    </source>
</evidence>
<reference evidence="2" key="1">
    <citation type="submission" date="2021-05" db="EMBL/GenBank/DDBJ databases">
        <title>The genome of the haptophyte Pavlova lutheri (Diacronema luteri, Pavlovales) - a model for lipid biosynthesis in eukaryotic algae.</title>
        <authorList>
            <person name="Hulatt C.J."/>
            <person name="Posewitz M.C."/>
        </authorList>
    </citation>
    <scope>NUCLEOTIDE SEQUENCE</scope>
    <source>
        <strain evidence="2">NIVA-4/92</strain>
    </source>
</reference>
<name>A0A8J5XL05_DIALT</name>
<feature type="region of interest" description="Disordered" evidence="1">
    <location>
        <begin position="152"/>
        <end position="175"/>
    </location>
</feature>
<dbReference type="AlphaFoldDB" id="A0A8J5XL05"/>
<organism evidence="2 3">
    <name type="scientific">Diacronema lutheri</name>
    <name type="common">Unicellular marine alga</name>
    <name type="synonym">Monochrysis lutheri</name>
    <dbReference type="NCBI Taxonomy" id="2081491"/>
    <lineage>
        <taxon>Eukaryota</taxon>
        <taxon>Haptista</taxon>
        <taxon>Haptophyta</taxon>
        <taxon>Pavlovophyceae</taxon>
        <taxon>Pavlovales</taxon>
        <taxon>Pavlovaceae</taxon>
        <taxon>Diacronema</taxon>
    </lineage>
</organism>
<dbReference type="EMBL" id="JAGTXO010000007">
    <property type="protein sequence ID" value="KAG8466738.1"/>
    <property type="molecule type" value="Genomic_DNA"/>
</dbReference>
<dbReference type="Proteomes" id="UP000751190">
    <property type="component" value="Unassembled WGS sequence"/>
</dbReference>
<gene>
    <name evidence="2" type="ORF">KFE25_008117</name>
</gene>
<feature type="region of interest" description="Disordered" evidence="1">
    <location>
        <begin position="1"/>
        <end position="58"/>
    </location>
</feature>
<sequence length="195" mass="19400">MGAGATSCRSTGEEGKRRSFGMSPGERAEPAPVPNAPPVEIVLANDTPAEGAHAAPEADATLTEGCAAPLALQSVEPSRLSASLAGARALLNDGGPYASSFVDDDPATEDMYRSLIAAELGIPVTPSGSIKSMSAFSSHALDGSLRSGVANSPSARLVAPDAGPSRTQKPAPKGFSGVGAAWMPVTASASLAALS</sequence>
<keyword evidence="3" id="KW-1185">Reference proteome</keyword>
<evidence type="ECO:0000313" key="2">
    <source>
        <dbReference type="EMBL" id="KAG8466738.1"/>
    </source>
</evidence>
<comment type="caution">
    <text evidence="2">The sequence shown here is derived from an EMBL/GenBank/DDBJ whole genome shotgun (WGS) entry which is preliminary data.</text>
</comment>
<feature type="compositionally biased region" description="Low complexity" evidence="1">
    <location>
        <begin position="38"/>
        <end position="58"/>
    </location>
</feature>
<protein>
    <submittedName>
        <fullName evidence="2">Uncharacterized protein</fullName>
    </submittedName>
</protein>
<proteinExistence type="predicted"/>
<evidence type="ECO:0000313" key="3">
    <source>
        <dbReference type="Proteomes" id="UP000751190"/>
    </source>
</evidence>
<accession>A0A8J5XL05</accession>